<dbReference type="PROSITE" id="PS50966">
    <property type="entry name" value="ZF_SWIM"/>
    <property type="match status" value="1"/>
</dbReference>
<reference evidence="3" key="1">
    <citation type="submission" date="2015-04" db="EMBL/GenBank/DDBJ databases">
        <title>The genome sequence of the plant pathogenic Rhizarian Plasmodiophora brassicae reveals insights in its biotrophic life cycle and the origin of chitin synthesis.</title>
        <authorList>
            <person name="Schwelm A."/>
            <person name="Fogelqvist J."/>
            <person name="Knaust A."/>
            <person name="Julke S."/>
            <person name="Lilja T."/>
            <person name="Dhandapani V."/>
            <person name="Bonilla-Rosso G."/>
            <person name="Karlsson M."/>
            <person name="Shevchenko A."/>
            <person name="Choi S.R."/>
            <person name="Kim H.G."/>
            <person name="Park J.Y."/>
            <person name="Lim Y.P."/>
            <person name="Ludwig-Muller J."/>
            <person name="Dixelius C."/>
        </authorList>
    </citation>
    <scope>NUCLEOTIDE SEQUENCE</scope>
    <source>
        <tissue evidence="3">Potato root galls</tissue>
    </source>
</reference>
<accession>A0A0H5QLJ7</accession>
<name>A0A0H5QLJ7_9EUKA</name>
<dbReference type="GO" id="GO:0008270">
    <property type="term" value="F:zinc ion binding"/>
    <property type="evidence" value="ECO:0007669"/>
    <property type="project" value="UniProtKB-KW"/>
</dbReference>
<keyword evidence="1" id="KW-0862">Zinc</keyword>
<evidence type="ECO:0000259" key="2">
    <source>
        <dbReference type="PROSITE" id="PS50966"/>
    </source>
</evidence>
<dbReference type="AlphaFoldDB" id="A0A0H5QLJ7"/>
<keyword evidence="1" id="KW-0479">Metal-binding</keyword>
<proteinExistence type="predicted"/>
<evidence type="ECO:0000256" key="1">
    <source>
        <dbReference type="PROSITE-ProRule" id="PRU00325"/>
    </source>
</evidence>
<protein>
    <recommendedName>
        <fullName evidence="2">SWIM-type domain-containing protein</fullName>
    </recommendedName>
</protein>
<evidence type="ECO:0000313" key="3">
    <source>
        <dbReference type="EMBL" id="CRZ02477.1"/>
    </source>
</evidence>
<feature type="non-terminal residue" evidence="3">
    <location>
        <position position="117"/>
    </location>
</feature>
<dbReference type="InterPro" id="IPR007527">
    <property type="entry name" value="Znf_SWIM"/>
</dbReference>
<keyword evidence="1" id="KW-0863">Zinc-finger</keyword>
<feature type="domain" description="SWIM-type" evidence="2">
    <location>
        <begin position="68"/>
        <end position="99"/>
    </location>
</feature>
<organism evidence="3">
    <name type="scientific">Spongospora subterranea</name>
    <dbReference type="NCBI Taxonomy" id="70186"/>
    <lineage>
        <taxon>Eukaryota</taxon>
        <taxon>Sar</taxon>
        <taxon>Rhizaria</taxon>
        <taxon>Endomyxa</taxon>
        <taxon>Phytomyxea</taxon>
        <taxon>Plasmodiophorida</taxon>
        <taxon>Plasmodiophoridae</taxon>
        <taxon>Spongospora</taxon>
    </lineage>
</organism>
<sequence>MLSEDLDSYYSYSIHHDYWTFLLHGRMFPIFISSNQSLHIENPRIFHKFRSRRSTTIINTKSESGIIYELDMEAQVCSCDQGIGGKVCKHLIACSRHFGIILSYVPLEDALLLQITT</sequence>
<dbReference type="EMBL" id="HACM01002035">
    <property type="protein sequence ID" value="CRZ02477.1"/>
    <property type="molecule type" value="Transcribed_RNA"/>
</dbReference>